<sequence>MLLCIFLNPKLYAQDAYIEDPVILEAPAQMLEESNSPLQNFENQHRIYDLDESIFNEKKKRNSTPAPRKNGGNPPVPISDHLEILVVGAVVLIAVFYKKLFGQ</sequence>
<organism evidence="2 3">
    <name type="scientific">Luteibaculum oceani</name>
    <dbReference type="NCBI Taxonomy" id="1294296"/>
    <lineage>
        <taxon>Bacteria</taxon>
        <taxon>Pseudomonadati</taxon>
        <taxon>Bacteroidota</taxon>
        <taxon>Flavobacteriia</taxon>
        <taxon>Flavobacteriales</taxon>
        <taxon>Luteibaculaceae</taxon>
        <taxon>Luteibaculum</taxon>
    </lineage>
</organism>
<evidence type="ECO:0000256" key="1">
    <source>
        <dbReference type="SAM" id="MobiDB-lite"/>
    </source>
</evidence>
<evidence type="ECO:0000313" key="2">
    <source>
        <dbReference type="EMBL" id="TXC78652.1"/>
    </source>
</evidence>
<evidence type="ECO:0000313" key="3">
    <source>
        <dbReference type="Proteomes" id="UP000321168"/>
    </source>
</evidence>
<feature type="region of interest" description="Disordered" evidence="1">
    <location>
        <begin position="52"/>
        <end position="76"/>
    </location>
</feature>
<dbReference type="Proteomes" id="UP000321168">
    <property type="component" value="Unassembled WGS sequence"/>
</dbReference>
<comment type="caution">
    <text evidence="2">The sequence shown here is derived from an EMBL/GenBank/DDBJ whole genome shotgun (WGS) entry which is preliminary data.</text>
</comment>
<gene>
    <name evidence="2" type="ORF">FRX97_08010</name>
</gene>
<protein>
    <submittedName>
        <fullName evidence="2">Uncharacterized protein</fullName>
    </submittedName>
</protein>
<dbReference type="EMBL" id="VORB01000006">
    <property type="protein sequence ID" value="TXC78652.1"/>
    <property type="molecule type" value="Genomic_DNA"/>
</dbReference>
<keyword evidence="3" id="KW-1185">Reference proteome</keyword>
<reference evidence="2 3" key="1">
    <citation type="submission" date="2019-08" db="EMBL/GenBank/DDBJ databases">
        <title>Genome of Luteibaculum oceani JCM 18817.</title>
        <authorList>
            <person name="Bowman J.P."/>
        </authorList>
    </citation>
    <scope>NUCLEOTIDE SEQUENCE [LARGE SCALE GENOMIC DNA]</scope>
    <source>
        <strain evidence="2 3">JCM 18817</strain>
    </source>
</reference>
<dbReference type="RefSeq" id="WP_147014679.1">
    <property type="nucleotide sequence ID" value="NZ_VORB01000006.1"/>
</dbReference>
<name>A0A5C6UZ05_9FLAO</name>
<accession>A0A5C6UZ05</accession>
<proteinExistence type="predicted"/>
<dbReference type="AlphaFoldDB" id="A0A5C6UZ05"/>